<name>A0A6J8CKP9_MYTCO</name>
<dbReference type="AlphaFoldDB" id="A0A6J8CKP9"/>
<evidence type="ECO:0000313" key="1">
    <source>
        <dbReference type="EMBL" id="CAC5395644.1"/>
    </source>
</evidence>
<gene>
    <name evidence="1" type="ORF">MCOR_30289</name>
</gene>
<evidence type="ECO:0000313" key="2">
    <source>
        <dbReference type="Proteomes" id="UP000507470"/>
    </source>
</evidence>
<dbReference type="Gene3D" id="3.30.70.1820">
    <property type="entry name" value="L1 transposable element, RRM domain"/>
    <property type="match status" value="1"/>
</dbReference>
<dbReference type="Proteomes" id="UP000507470">
    <property type="component" value="Unassembled WGS sequence"/>
</dbReference>
<accession>A0A6J8CKP9</accession>
<reference evidence="1 2" key="1">
    <citation type="submission" date="2020-06" db="EMBL/GenBank/DDBJ databases">
        <authorList>
            <person name="Li R."/>
            <person name="Bekaert M."/>
        </authorList>
    </citation>
    <scope>NUCLEOTIDE SEQUENCE [LARGE SCALE GENOMIC DNA]</scope>
    <source>
        <strain evidence="2">wild</strain>
    </source>
</reference>
<dbReference type="EMBL" id="CACVKT020005553">
    <property type="protein sequence ID" value="CAC5395644.1"/>
    <property type="molecule type" value="Genomic_DNA"/>
</dbReference>
<sequence length="212" mass="24086">MPGPPMPPPSFFINQSMMSTPSNQQMLCFPATAPAPPWVYHILMMLNNISNSLSGMSTEVKSLSVCVAKLGNSNDNVCRKCSNDLRCRGYIDNLLLHGIPEAEDDTSENCIDTVGRICEDKLKLNDVKHTITIAHRLGQKKAEQTRPIIVRFNYSKSRSKVRSNSYMLKNTNFGISQQYPKDVNDRRKRLVPMYKEAKLQKRKPFSLMIIFT</sequence>
<proteinExistence type="predicted"/>
<protein>
    <submittedName>
        <fullName evidence="1">Uncharacterized protein</fullName>
    </submittedName>
</protein>
<dbReference type="OrthoDB" id="10067362at2759"/>
<keyword evidence="2" id="KW-1185">Reference proteome</keyword>
<organism evidence="1 2">
    <name type="scientific">Mytilus coruscus</name>
    <name type="common">Sea mussel</name>
    <dbReference type="NCBI Taxonomy" id="42192"/>
    <lineage>
        <taxon>Eukaryota</taxon>
        <taxon>Metazoa</taxon>
        <taxon>Spiralia</taxon>
        <taxon>Lophotrochozoa</taxon>
        <taxon>Mollusca</taxon>
        <taxon>Bivalvia</taxon>
        <taxon>Autobranchia</taxon>
        <taxon>Pteriomorphia</taxon>
        <taxon>Mytilida</taxon>
        <taxon>Mytiloidea</taxon>
        <taxon>Mytilidae</taxon>
        <taxon>Mytilinae</taxon>
        <taxon>Mytilus</taxon>
    </lineage>
</organism>